<proteinExistence type="inferred from homology"/>
<comment type="catalytic activity">
    <reaction evidence="4">
        <text>5-methylsulfanyl-2,3-dioxopentyl phosphate + H2O = 1,2-dihydroxy-5-(methylsulfanyl)pent-1-en-3-one + phosphate</text>
        <dbReference type="Rhea" id="RHEA:21700"/>
        <dbReference type="ChEBI" id="CHEBI:15377"/>
        <dbReference type="ChEBI" id="CHEBI:43474"/>
        <dbReference type="ChEBI" id="CHEBI:49252"/>
        <dbReference type="ChEBI" id="CHEBI:58828"/>
        <dbReference type="EC" id="3.1.3.77"/>
    </reaction>
</comment>
<keyword evidence="1 4" id="KW-0028">Amino-acid biosynthesis</keyword>
<evidence type="ECO:0000256" key="4">
    <source>
        <dbReference type="HAMAP-Rule" id="MF_01681"/>
    </source>
</evidence>
<evidence type="ECO:0000256" key="3">
    <source>
        <dbReference type="ARBA" id="ARBA00023167"/>
    </source>
</evidence>
<dbReference type="Gene3D" id="1.10.720.60">
    <property type="match status" value="1"/>
</dbReference>
<dbReference type="InterPro" id="IPR023943">
    <property type="entry name" value="Enolase-ppase_E1"/>
</dbReference>
<dbReference type="SFLD" id="SFLDG01129">
    <property type="entry name" value="C1.5:_HAD__Beta-PGM__Phosphata"/>
    <property type="match status" value="1"/>
</dbReference>
<dbReference type="InterPro" id="IPR036412">
    <property type="entry name" value="HAD-like_sf"/>
</dbReference>
<dbReference type="NCBIfam" id="TIGR01691">
    <property type="entry name" value="enolase-ppase"/>
    <property type="match status" value="1"/>
</dbReference>
<dbReference type="PRINTS" id="PR00413">
    <property type="entry name" value="HADHALOGNASE"/>
</dbReference>
<dbReference type="NCBIfam" id="TIGR01549">
    <property type="entry name" value="HAD-SF-IA-v1"/>
    <property type="match status" value="1"/>
</dbReference>
<dbReference type="EC" id="3.1.3.77" evidence="4"/>
<comment type="subunit">
    <text evidence="4">Monomer.</text>
</comment>
<dbReference type="SFLD" id="SFLDG01133">
    <property type="entry name" value="C1.5.4:_Enolase-phosphatase_Li"/>
    <property type="match status" value="1"/>
</dbReference>
<comment type="caution">
    <text evidence="5">The sequence shown here is derived from an EMBL/GenBank/DDBJ whole genome shotgun (WGS) entry which is preliminary data.</text>
</comment>
<dbReference type="SFLD" id="SFLDS00003">
    <property type="entry name" value="Haloacid_Dehalogenase"/>
    <property type="match status" value="1"/>
</dbReference>
<dbReference type="GO" id="GO:0043874">
    <property type="term" value="F:acireductone synthase activity"/>
    <property type="evidence" value="ECO:0007669"/>
    <property type="project" value="UniProtKB-EC"/>
</dbReference>
<dbReference type="HAMAP" id="MF_01681">
    <property type="entry name" value="Salvage_MtnC"/>
    <property type="match status" value="1"/>
</dbReference>
<keyword evidence="6" id="KW-1185">Reference proteome</keyword>
<keyword evidence="4" id="KW-0460">Magnesium</keyword>
<dbReference type="GO" id="GO:0043716">
    <property type="term" value="F:2-hydroxy-3-keto-5-methylthiopentenyl-1-phosphate phosphatase activity"/>
    <property type="evidence" value="ECO:0007669"/>
    <property type="project" value="UniProtKB-UniRule"/>
</dbReference>
<dbReference type="GO" id="GO:0043715">
    <property type="term" value="F:2,3-diketo-5-methylthiopentyl-1-phosphate enolase activity"/>
    <property type="evidence" value="ECO:0007669"/>
    <property type="project" value="UniProtKB-UniRule"/>
</dbReference>
<dbReference type="AlphaFoldDB" id="A0AA41ZE01"/>
<evidence type="ECO:0000256" key="2">
    <source>
        <dbReference type="ARBA" id="ARBA00022801"/>
    </source>
</evidence>
<organism evidence="5 6">
    <name type="scientific">Larsenimonas rhizosphaerae</name>
    <dbReference type="NCBI Taxonomy" id="2944682"/>
    <lineage>
        <taxon>Bacteria</taxon>
        <taxon>Pseudomonadati</taxon>
        <taxon>Pseudomonadota</taxon>
        <taxon>Gammaproteobacteria</taxon>
        <taxon>Oceanospirillales</taxon>
        <taxon>Halomonadaceae</taxon>
        <taxon>Larsenimonas</taxon>
    </lineage>
</organism>
<name>A0AA41ZE01_9GAMM</name>
<dbReference type="InterPro" id="IPR023214">
    <property type="entry name" value="HAD_sf"/>
</dbReference>
<dbReference type="PANTHER" id="PTHR20371">
    <property type="entry name" value="ENOLASE-PHOSPHATASE E1"/>
    <property type="match status" value="1"/>
</dbReference>
<dbReference type="SUPFAM" id="SSF56784">
    <property type="entry name" value="HAD-like"/>
    <property type="match status" value="1"/>
</dbReference>
<sequence length="228" mass="24996">MIRAVITDIEGTTSSIAFVHDILFPHAYKALPEWLEAHADEPAVADCMDEVRADAGAPEATTGDVAGILRSWMDEDRKATPLKSLQGMIWETGYRQGEFTGHLYRDVVRQLERWKQQGAALYIYSSGSVYAQKLMFGHSDEGDLTPLFSGYFDTAVGGKRDAESYRVILDELGLHGSDVLFLSDVVEELDAAQNAGLRTCQVCRSEGMVTGTHPVVSGFDEVSLDGND</sequence>
<comment type="similarity">
    <text evidence="4">Belongs to the HAD-like hydrolase superfamily. MasA/MtnC family.</text>
</comment>
<comment type="cofactor">
    <cofactor evidence="4">
        <name>Mg(2+)</name>
        <dbReference type="ChEBI" id="CHEBI:18420"/>
    </cofactor>
    <text evidence="4">Binds 1 Mg(2+) ion per subunit.</text>
</comment>
<accession>A0AA41ZE01</accession>
<comment type="function">
    <text evidence="4">Bifunctional enzyme that catalyzes the enolization of 2,3-diketo-5-methylthiopentyl-1-phosphate (DK-MTP-1-P) into the intermediate 2-hydroxy-3-keto-5-methylthiopentenyl-1-phosphate (HK-MTPenyl-1-P), which is then dephosphorylated to form the acireductone 1,2-dihydroxy-3-keto-5-methylthiopentene (DHK-MTPene).</text>
</comment>
<dbReference type="InterPro" id="IPR006439">
    <property type="entry name" value="HAD-SF_hydro_IA"/>
</dbReference>
<protein>
    <recommendedName>
        <fullName evidence="4">Enolase-phosphatase E1</fullName>
        <ecNumber evidence="4">3.1.3.77</ecNumber>
    </recommendedName>
    <alternativeName>
        <fullName evidence="4">2,3-diketo-5-methylthio-1-phosphopentane phosphatase</fullName>
    </alternativeName>
</protein>
<dbReference type="Pfam" id="PF00702">
    <property type="entry name" value="Hydrolase"/>
    <property type="match status" value="1"/>
</dbReference>
<comment type="pathway">
    <text evidence="4">Amino-acid biosynthesis; L-methionine biosynthesis via salvage pathway; L-methionine from S-methyl-5-thio-alpha-D-ribose 1-phosphate: step 4/6.</text>
</comment>
<reference evidence="5" key="1">
    <citation type="submission" date="2022-11" db="EMBL/GenBank/DDBJ databases">
        <title>Larsenimonas rhizosphaerae sp. nov., isolated from a tidal mudflat.</title>
        <authorList>
            <person name="Lee S.D."/>
            <person name="Kim I.S."/>
        </authorList>
    </citation>
    <scope>NUCLEOTIDE SEQUENCE</scope>
    <source>
        <strain evidence="5">GH2-1</strain>
    </source>
</reference>
<evidence type="ECO:0000256" key="1">
    <source>
        <dbReference type="ARBA" id="ARBA00022605"/>
    </source>
</evidence>
<dbReference type="GO" id="GO:0019509">
    <property type="term" value="P:L-methionine salvage from methylthioadenosine"/>
    <property type="evidence" value="ECO:0007669"/>
    <property type="project" value="UniProtKB-UniRule"/>
</dbReference>
<comment type="pathway">
    <text evidence="4">Amino-acid biosynthesis; L-methionine biosynthesis via salvage pathway; L-methionine from S-methyl-5-thio-alpha-D-ribose 1-phosphate: step 3/6.</text>
</comment>
<dbReference type="EMBL" id="JAPIVE010000001">
    <property type="protein sequence ID" value="MCX2522811.1"/>
    <property type="molecule type" value="Genomic_DNA"/>
</dbReference>
<evidence type="ECO:0000313" key="5">
    <source>
        <dbReference type="EMBL" id="MCX2522811.1"/>
    </source>
</evidence>
<dbReference type="RefSeq" id="WP_265895279.1">
    <property type="nucleotide sequence ID" value="NZ_JAPIVE010000001.1"/>
</dbReference>
<dbReference type="CDD" id="cd01629">
    <property type="entry name" value="HAD_EP"/>
    <property type="match status" value="1"/>
</dbReference>
<dbReference type="Proteomes" id="UP001165678">
    <property type="component" value="Unassembled WGS sequence"/>
</dbReference>
<evidence type="ECO:0000313" key="6">
    <source>
        <dbReference type="Proteomes" id="UP001165678"/>
    </source>
</evidence>
<dbReference type="GO" id="GO:0000287">
    <property type="term" value="F:magnesium ion binding"/>
    <property type="evidence" value="ECO:0007669"/>
    <property type="project" value="UniProtKB-UniRule"/>
</dbReference>
<keyword evidence="3 4" id="KW-0486">Methionine biosynthesis</keyword>
<dbReference type="PANTHER" id="PTHR20371:SF1">
    <property type="entry name" value="ENOLASE-PHOSPHATASE E1"/>
    <property type="match status" value="1"/>
</dbReference>
<dbReference type="Gene3D" id="3.40.50.1000">
    <property type="entry name" value="HAD superfamily/HAD-like"/>
    <property type="match status" value="1"/>
</dbReference>
<dbReference type="SFLD" id="SFLDF00044">
    <property type="entry name" value="enolase-phosphatase"/>
    <property type="match status" value="1"/>
</dbReference>
<keyword evidence="4" id="KW-0479">Metal-binding</keyword>
<keyword evidence="2 4" id="KW-0378">Hydrolase</keyword>
<gene>
    <name evidence="4 5" type="primary">mtnC</name>
    <name evidence="5" type="ORF">OQ287_00980</name>
</gene>